<dbReference type="EMBL" id="KZ302994">
    <property type="protein sequence ID" value="PFH44712.1"/>
    <property type="molecule type" value="Genomic_DNA"/>
</dbReference>
<protein>
    <submittedName>
        <fullName evidence="1">Uncharacterized protein</fullName>
    </submittedName>
</protein>
<reference evidence="1 2" key="1">
    <citation type="submission" date="2014-02" db="EMBL/GenBank/DDBJ databases">
        <title>Transposable element dynamics among asymbiotic and ectomycorrhizal Amanita fungi.</title>
        <authorList>
            <consortium name="DOE Joint Genome Institute"/>
            <person name="Hess J."/>
            <person name="Skrede I."/>
            <person name="Wolfe B."/>
            <person name="LaButti K."/>
            <person name="Ohm R.A."/>
            <person name="Grigoriev I.V."/>
            <person name="Pringle A."/>
        </authorList>
    </citation>
    <scope>NUCLEOTIDE SEQUENCE [LARGE SCALE GENOMIC DNA]</scope>
    <source>
        <strain evidence="1 2">SKay4041</strain>
    </source>
</reference>
<sequence>MDPLLYALLPFYYLEKIVFFPLCMMVGARSGGTSKPGWTLEQAFSQIQQLLGMVAEMQQIVIQQEQMITQLQAQSTANPLANSSMACSPKMATPPLYDGSMATCEAFINACRLYISAKPHEFTTLQTKITWVLGFMQLGMAQLFQDQFMGYMNMPVYRIQYLESNEPNPIELLYADIYKATVEMSGNGEMTTT</sequence>
<dbReference type="OrthoDB" id="10592471at2759"/>
<proteinExistence type="predicted"/>
<keyword evidence="2" id="KW-1185">Reference proteome</keyword>
<dbReference type="AlphaFoldDB" id="A0A2A9NAH9"/>
<evidence type="ECO:0000313" key="1">
    <source>
        <dbReference type="EMBL" id="PFH44712.1"/>
    </source>
</evidence>
<dbReference type="Proteomes" id="UP000242287">
    <property type="component" value="Unassembled WGS sequence"/>
</dbReference>
<gene>
    <name evidence="1" type="ORF">AMATHDRAFT_11090</name>
</gene>
<organism evidence="1 2">
    <name type="scientific">Amanita thiersii Skay4041</name>
    <dbReference type="NCBI Taxonomy" id="703135"/>
    <lineage>
        <taxon>Eukaryota</taxon>
        <taxon>Fungi</taxon>
        <taxon>Dikarya</taxon>
        <taxon>Basidiomycota</taxon>
        <taxon>Agaricomycotina</taxon>
        <taxon>Agaricomycetes</taxon>
        <taxon>Agaricomycetidae</taxon>
        <taxon>Agaricales</taxon>
        <taxon>Pluteineae</taxon>
        <taxon>Amanitaceae</taxon>
        <taxon>Amanita</taxon>
    </lineage>
</organism>
<name>A0A2A9NAH9_9AGAR</name>
<accession>A0A2A9NAH9</accession>
<evidence type="ECO:0000313" key="2">
    <source>
        <dbReference type="Proteomes" id="UP000242287"/>
    </source>
</evidence>